<dbReference type="SFLD" id="SFLDG01129">
    <property type="entry name" value="C1.5:_HAD__Beta-PGM__Phosphata"/>
    <property type="match status" value="1"/>
</dbReference>
<reference evidence="1 2" key="1">
    <citation type="submission" date="2020-08" db="EMBL/GenBank/DDBJ databases">
        <title>The Agave Microbiome: Exploring the role of microbial communities in plant adaptations to desert environments.</title>
        <authorList>
            <person name="Partida-Martinez L.P."/>
        </authorList>
    </citation>
    <scope>NUCLEOTIDE SEQUENCE [LARGE SCALE GENOMIC DNA]</scope>
    <source>
        <strain evidence="1 2">AS2.23</strain>
    </source>
</reference>
<evidence type="ECO:0000313" key="2">
    <source>
        <dbReference type="Proteomes" id="UP000533269"/>
    </source>
</evidence>
<dbReference type="CDD" id="cd07505">
    <property type="entry name" value="HAD_BPGM-like"/>
    <property type="match status" value="1"/>
</dbReference>
<dbReference type="InterPro" id="IPR036412">
    <property type="entry name" value="HAD-like_sf"/>
</dbReference>
<organism evidence="1 2">
    <name type="scientific">Kineococcus radiotolerans</name>
    <dbReference type="NCBI Taxonomy" id="131568"/>
    <lineage>
        <taxon>Bacteria</taxon>
        <taxon>Bacillati</taxon>
        <taxon>Actinomycetota</taxon>
        <taxon>Actinomycetes</taxon>
        <taxon>Kineosporiales</taxon>
        <taxon>Kineosporiaceae</taxon>
        <taxon>Kineococcus</taxon>
    </lineage>
</organism>
<protein>
    <submittedName>
        <fullName evidence="1">HAD superfamily hydrolase (TIGR01509 family)</fullName>
    </submittedName>
</protein>
<dbReference type="Pfam" id="PF00702">
    <property type="entry name" value="Hydrolase"/>
    <property type="match status" value="1"/>
</dbReference>
<dbReference type="AlphaFoldDB" id="A0A7W4XVP3"/>
<dbReference type="InterPro" id="IPR006439">
    <property type="entry name" value="HAD-SF_hydro_IA"/>
</dbReference>
<gene>
    <name evidence="1" type="ORF">FHR75_000340</name>
</gene>
<reference evidence="1 2" key="2">
    <citation type="submission" date="2020-08" db="EMBL/GenBank/DDBJ databases">
        <authorList>
            <person name="Partida-Martinez L."/>
            <person name="Huntemann M."/>
            <person name="Clum A."/>
            <person name="Wang J."/>
            <person name="Palaniappan K."/>
            <person name="Ritter S."/>
            <person name="Chen I.-M."/>
            <person name="Stamatis D."/>
            <person name="Reddy T."/>
            <person name="O'Malley R."/>
            <person name="Daum C."/>
            <person name="Shapiro N."/>
            <person name="Ivanova N."/>
            <person name="Kyrpides N."/>
            <person name="Woyke T."/>
        </authorList>
    </citation>
    <scope>NUCLEOTIDE SEQUENCE [LARGE SCALE GENOMIC DNA]</scope>
    <source>
        <strain evidence="1 2">AS2.23</strain>
    </source>
</reference>
<dbReference type="PANTHER" id="PTHR18901">
    <property type="entry name" value="2-DEOXYGLUCOSE-6-PHOSPHATE PHOSPHATASE 2"/>
    <property type="match status" value="1"/>
</dbReference>
<dbReference type="Gene3D" id="1.10.150.240">
    <property type="entry name" value="Putative phosphatase, domain 2"/>
    <property type="match status" value="1"/>
</dbReference>
<dbReference type="RefSeq" id="WP_183390173.1">
    <property type="nucleotide sequence ID" value="NZ_JACHVY010000001.1"/>
</dbReference>
<dbReference type="SFLD" id="SFLDS00003">
    <property type="entry name" value="Haloacid_Dehalogenase"/>
    <property type="match status" value="1"/>
</dbReference>
<dbReference type="NCBIfam" id="TIGR01509">
    <property type="entry name" value="HAD-SF-IA-v3"/>
    <property type="match status" value="1"/>
</dbReference>
<dbReference type="GO" id="GO:0016787">
    <property type="term" value="F:hydrolase activity"/>
    <property type="evidence" value="ECO:0007669"/>
    <property type="project" value="UniProtKB-KW"/>
</dbReference>
<dbReference type="Proteomes" id="UP000533269">
    <property type="component" value="Unassembled WGS sequence"/>
</dbReference>
<accession>A0A7W4XVP3</accession>
<keyword evidence="1" id="KW-0378">Hydrolase</keyword>
<dbReference type="SUPFAM" id="SSF56784">
    <property type="entry name" value="HAD-like"/>
    <property type="match status" value="1"/>
</dbReference>
<proteinExistence type="predicted"/>
<name>A0A7W4XVP3_KINRA</name>
<comment type="caution">
    <text evidence="1">The sequence shown here is derived from an EMBL/GenBank/DDBJ whole genome shotgun (WGS) entry which is preliminary data.</text>
</comment>
<evidence type="ECO:0000313" key="1">
    <source>
        <dbReference type="EMBL" id="MBB2899552.1"/>
    </source>
</evidence>
<dbReference type="InterPro" id="IPR023198">
    <property type="entry name" value="PGP-like_dom2"/>
</dbReference>
<sequence length="244" mass="24904">MQPDSATPPTPPAAVLWDMDGTLVDTEPHWIAAETALLGRHGASWTHEQALSLVGNALPESGRVLAAHLEAETGVRLDPAAVVAELVEAVVAQVSAAVVWRPGAVELLEALAGAGVPCALVTMSYRSLAETVARVLPGAFAVVVAGDEVERGKPAPDPYLRAAELLGVDPARCVVLEDSPTGIASGEAAGCRVVACPHMVPIPPAPGRSRVASLAEVDLVVLARVAAGEVVDTVGATPTEPTEP</sequence>
<dbReference type="InterPro" id="IPR023214">
    <property type="entry name" value="HAD_sf"/>
</dbReference>
<dbReference type="PANTHER" id="PTHR18901:SF38">
    <property type="entry name" value="PSEUDOURIDINE-5'-PHOSPHATASE"/>
    <property type="match status" value="1"/>
</dbReference>
<dbReference type="Gene3D" id="3.40.50.1000">
    <property type="entry name" value="HAD superfamily/HAD-like"/>
    <property type="match status" value="1"/>
</dbReference>
<dbReference type="EMBL" id="JACHVY010000001">
    <property type="protein sequence ID" value="MBB2899552.1"/>
    <property type="molecule type" value="Genomic_DNA"/>
</dbReference>